<keyword evidence="9" id="KW-0560">Oxidoreductase</keyword>
<evidence type="ECO:0000256" key="7">
    <source>
        <dbReference type="ARBA" id="ARBA00022982"/>
    </source>
</evidence>
<evidence type="ECO:0000313" key="15">
    <source>
        <dbReference type="EMBL" id="MFB9885853.1"/>
    </source>
</evidence>
<dbReference type="SUPFAM" id="SSF103501">
    <property type="entry name" value="Respiratory nitrate reductase 1 gamma chain"/>
    <property type="match status" value="1"/>
</dbReference>
<dbReference type="NCBIfam" id="TIGR00351">
    <property type="entry name" value="narI"/>
    <property type="match status" value="1"/>
</dbReference>
<keyword evidence="16" id="KW-1185">Reference proteome</keyword>
<evidence type="ECO:0000256" key="13">
    <source>
        <dbReference type="SAM" id="Phobius"/>
    </source>
</evidence>
<dbReference type="InterPro" id="IPR036197">
    <property type="entry name" value="NarG-like_sf"/>
</dbReference>
<feature type="domain" description="NarG-like" evidence="14">
    <location>
        <begin position="5"/>
        <end position="224"/>
    </location>
</feature>
<reference evidence="15 16" key="1">
    <citation type="submission" date="2024-09" db="EMBL/GenBank/DDBJ databases">
        <authorList>
            <person name="Sun Q."/>
            <person name="Mori K."/>
        </authorList>
    </citation>
    <scope>NUCLEOTIDE SEQUENCE [LARGE SCALE GENOMIC DNA]</scope>
    <source>
        <strain evidence="15 16">ATCC 51285</strain>
    </source>
</reference>
<evidence type="ECO:0000256" key="3">
    <source>
        <dbReference type="ARBA" id="ARBA00022475"/>
    </source>
</evidence>
<dbReference type="PANTHER" id="PTHR30598:SF3">
    <property type="entry name" value="RESPIRATORY NITRATE REDUCTASE 1 GAMMA CHAIN"/>
    <property type="match status" value="1"/>
</dbReference>
<comment type="subcellular location">
    <subcellularLocation>
        <location evidence="1">Cell membrane</location>
        <topology evidence="1">Multi-pass membrane protein</topology>
    </subcellularLocation>
</comment>
<keyword evidence="3" id="KW-1003">Cell membrane</keyword>
<comment type="caution">
    <text evidence="15">The sequence shown here is derived from an EMBL/GenBank/DDBJ whole genome shotgun (WGS) entry which is preliminary data.</text>
</comment>
<evidence type="ECO:0000256" key="2">
    <source>
        <dbReference type="ARBA" id="ARBA00022448"/>
    </source>
</evidence>
<dbReference type="Proteomes" id="UP001589628">
    <property type="component" value="Unassembled WGS sequence"/>
</dbReference>
<keyword evidence="6" id="KW-0479">Metal-binding</keyword>
<dbReference type="InterPro" id="IPR003816">
    <property type="entry name" value="Nitrate_red_gam"/>
</dbReference>
<gene>
    <name evidence="15" type="primary">narI</name>
    <name evidence="15" type="ORF">ACFFLH_05475</name>
</gene>
<evidence type="ECO:0000256" key="4">
    <source>
        <dbReference type="ARBA" id="ARBA00022617"/>
    </source>
</evidence>
<feature type="transmembrane region" description="Helical" evidence="13">
    <location>
        <begin position="6"/>
        <end position="26"/>
    </location>
</feature>
<proteinExistence type="predicted"/>
<evidence type="ECO:0000256" key="11">
    <source>
        <dbReference type="ARBA" id="ARBA00023063"/>
    </source>
</evidence>
<keyword evidence="10" id="KW-0408">Iron</keyword>
<keyword evidence="11" id="KW-0534">Nitrate assimilation</keyword>
<dbReference type="InterPro" id="IPR051936">
    <property type="entry name" value="Heme-iron_electron_transfer"/>
</dbReference>
<keyword evidence="2" id="KW-0813">Transport</keyword>
<evidence type="ECO:0000259" key="14">
    <source>
        <dbReference type="Pfam" id="PF02665"/>
    </source>
</evidence>
<evidence type="ECO:0000313" key="16">
    <source>
        <dbReference type="Proteomes" id="UP001589628"/>
    </source>
</evidence>
<evidence type="ECO:0000256" key="8">
    <source>
        <dbReference type="ARBA" id="ARBA00022989"/>
    </source>
</evidence>
<evidence type="ECO:0000256" key="1">
    <source>
        <dbReference type="ARBA" id="ARBA00004651"/>
    </source>
</evidence>
<sequence>MSYLNELLFGLYPYVAGAVFLIGSWVRYDREQFTWRAGSSQMLRSAGMRRASNLFHVGILMIFFGHLVGLLTPHAVYEVFLTSAAKQKLAITFGGIAGVMCWIGAFSLFKRRLTDPRVRNTGSRNDLLVIALLLAQVTLGLLTILPSLGHMDGSVMLQLAAWAQAIVTFQGGAAAHIADVNVLYKIHILLGLTLFLIFPFTRLVHVWSVPVKYLARSYQIVRARG</sequence>
<keyword evidence="12 13" id="KW-0472">Membrane</keyword>
<dbReference type="Pfam" id="PF02665">
    <property type="entry name" value="Nitrate_red_gam"/>
    <property type="match status" value="1"/>
</dbReference>
<dbReference type="InterPro" id="IPR023234">
    <property type="entry name" value="NarG-like_domain"/>
</dbReference>
<dbReference type="Gene3D" id="1.20.950.20">
    <property type="entry name" value="Transmembrane di-heme cytochromes, Chain C"/>
    <property type="match status" value="1"/>
</dbReference>
<protein>
    <submittedName>
        <fullName evidence="15">Respiratory nitrate reductase subunit gamma</fullName>
    </submittedName>
</protein>
<evidence type="ECO:0000256" key="12">
    <source>
        <dbReference type="ARBA" id="ARBA00023136"/>
    </source>
</evidence>
<feature type="transmembrane region" description="Helical" evidence="13">
    <location>
        <begin position="89"/>
        <end position="109"/>
    </location>
</feature>
<dbReference type="PANTHER" id="PTHR30598">
    <property type="entry name" value="NITRATE REDUCTASE PRIVATE CHAPERONE, REDOX ENZYME MATURATION PROTEIN REMP FAMILY"/>
    <property type="match status" value="1"/>
</dbReference>
<keyword evidence="7" id="KW-0249">Electron transport</keyword>
<feature type="transmembrane region" description="Helical" evidence="13">
    <location>
        <begin position="54"/>
        <end position="77"/>
    </location>
</feature>
<keyword evidence="8 13" id="KW-1133">Transmembrane helix</keyword>
<keyword evidence="4" id="KW-0349">Heme</keyword>
<evidence type="ECO:0000256" key="6">
    <source>
        <dbReference type="ARBA" id="ARBA00022723"/>
    </source>
</evidence>
<accession>A0ABV5ZB64</accession>
<feature type="transmembrane region" description="Helical" evidence="13">
    <location>
        <begin position="182"/>
        <end position="201"/>
    </location>
</feature>
<organism evidence="15 16">
    <name type="scientific">Balneatrix alpica</name>
    <dbReference type="NCBI Taxonomy" id="75684"/>
    <lineage>
        <taxon>Bacteria</taxon>
        <taxon>Pseudomonadati</taxon>
        <taxon>Pseudomonadota</taxon>
        <taxon>Gammaproteobacteria</taxon>
        <taxon>Oceanospirillales</taxon>
        <taxon>Balneatrichaceae</taxon>
        <taxon>Balneatrix</taxon>
    </lineage>
</organism>
<evidence type="ECO:0000256" key="9">
    <source>
        <dbReference type="ARBA" id="ARBA00023002"/>
    </source>
</evidence>
<name>A0ABV5ZB64_9GAMM</name>
<feature type="transmembrane region" description="Helical" evidence="13">
    <location>
        <begin position="129"/>
        <end position="149"/>
    </location>
</feature>
<dbReference type="EMBL" id="JBHLZN010000001">
    <property type="protein sequence ID" value="MFB9885853.1"/>
    <property type="molecule type" value="Genomic_DNA"/>
</dbReference>
<keyword evidence="5 13" id="KW-0812">Transmembrane</keyword>
<evidence type="ECO:0000256" key="5">
    <source>
        <dbReference type="ARBA" id="ARBA00022692"/>
    </source>
</evidence>
<evidence type="ECO:0000256" key="10">
    <source>
        <dbReference type="ARBA" id="ARBA00023004"/>
    </source>
</evidence>
<dbReference type="RefSeq" id="WP_027313909.1">
    <property type="nucleotide sequence ID" value="NZ_JAUESS010000010.1"/>
</dbReference>